<proteinExistence type="predicted"/>
<protein>
    <submittedName>
        <fullName evidence="1">Uncharacterized protein</fullName>
    </submittedName>
</protein>
<dbReference type="Ensembl" id="ENSAOWT00000003174.1">
    <property type="protein sequence ID" value="ENSAOWP00000002762.1"/>
    <property type="gene ID" value="ENSAOWG00000001989.1"/>
</dbReference>
<dbReference type="AlphaFoldDB" id="A0A8B9S421"/>
<evidence type="ECO:0000313" key="2">
    <source>
        <dbReference type="Proteomes" id="UP000694424"/>
    </source>
</evidence>
<accession>A0A8B9S421</accession>
<organism evidence="1 2">
    <name type="scientific">Apteryx owenii</name>
    <name type="common">Little spotted kiwi</name>
    <dbReference type="NCBI Taxonomy" id="8824"/>
    <lineage>
        <taxon>Eukaryota</taxon>
        <taxon>Metazoa</taxon>
        <taxon>Chordata</taxon>
        <taxon>Craniata</taxon>
        <taxon>Vertebrata</taxon>
        <taxon>Euteleostomi</taxon>
        <taxon>Archelosauria</taxon>
        <taxon>Archosauria</taxon>
        <taxon>Dinosauria</taxon>
        <taxon>Saurischia</taxon>
        <taxon>Theropoda</taxon>
        <taxon>Coelurosauria</taxon>
        <taxon>Aves</taxon>
        <taxon>Palaeognathae</taxon>
        <taxon>Apterygiformes</taxon>
        <taxon>Apterygidae</taxon>
        <taxon>Apteryx</taxon>
    </lineage>
</organism>
<evidence type="ECO:0000313" key="1">
    <source>
        <dbReference type="Ensembl" id="ENSAOWP00000002762.1"/>
    </source>
</evidence>
<keyword evidence="2" id="KW-1185">Reference proteome</keyword>
<name>A0A8B9S421_APTOW</name>
<dbReference type="Proteomes" id="UP000694424">
    <property type="component" value="Unplaced"/>
</dbReference>
<reference evidence="1" key="1">
    <citation type="submission" date="2025-08" db="UniProtKB">
        <authorList>
            <consortium name="Ensembl"/>
        </authorList>
    </citation>
    <scope>IDENTIFICATION</scope>
</reference>
<reference evidence="1" key="2">
    <citation type="submission" date="2025-09" db="UniProtKB">
        <authorList>
            <consortium name="Ensembl"/>
        </authorList>
    </citation>
    <scope>IDENTIFICATION</scope>
</reference>
<sequence length="118" mass="12783">LREEMRRLEGLRGGDQSWGYRTGWESHLSARARLTTAVCSISSVPGKSRGTLVHLPTSFANPPLPHPAAFPHITLPAPSVPGDHTSCCYFCSFPSAQGLPRPTTPMGHSFHQSYLCPG</sequence>